<dbReference type="EMBL" id="JAPQES010000007">
    <property type="protein sequence ID" value="MCY6372415.1"/>
    <property type="molecule type" value="Genomic_DNA"/>
</dbReference>
<dbReference type="Proteomes" id="UP001079657">
    <property type="component" value="Unassembled WGS sequence"/>
</dbReference>
<organism evidence="1 2">
    <name type="scientific">Clostridium ganghwense</name>
    <dbReference type="NCBI Taxonomy" id="312089"/>
    <lineage>
        <taxon>Bacteria</taxon>
        <taxon>Bacillati</taxon>
        <taxon>Bacillota</taxon>
        <taxon>Clostridia</taxon>
        <taxon>Eubacteriales</taxon>
        <taxon>Clostridiaceae</taxon>
        <taxon>Clostridium</taxon>
    </lineage>
</organism>
<accession>A0ABT4CTL7</accession>
<dbReference type="RefSeq" id="WP_268051403.1">
    <property type="nucleotide sequence ID" value="NZ_JAPQES010000007.1"/>
</dbReference>
<proteinExistence type="predicted"/>
<sequence length="103" mass="11847">MTPVELEKLKSEIKAEIMKELENSKGISNWAKVKKSMEPRLKQYKRPHLSRIENSLATLTRYTFAINRVALLKDDTLVDAKNFVSELIDVMVKYSVCSEEKSA</sequence>
<protein>
    <submittedName>
        <fullName evidence="1">Uncharacterized protein</fullName>
    </submittedName>
</protein>
<reference evidence="1" key="1">
    <citation type="submission" date="2022-12" db="EMBL/GenBank/DDBJ databases">
        <authorList>
            <person name="Wang J."/>
        </authorList>
    </citation>
    <scope>NUCLEOTIDE SEQUENCE</scope>
    <source>
        <strain evidence="1">HY-42-06</strain>
    </source>
</reference>
<evidence type="ECO:0000313" key="1">
    <source>
        <dbReference type="EMBL" id="MCY6372415.1"/>
    </source>
</evidence>
<evidence type="ECO:0000313" key="2">
    <source>
        <dbReference type="Proteomes" id="UP001079657"/>
    </source>
</evidence>
<comment type="caution">
    <text evidence="1">The sequence shown here is derived from an EMBL/GenBank/DDBJ whole genome shotgun (WGS) entry which is preliminary data.</text>
</comment>
<keyword evidence="2" id="KW-1185">Reference proteome</keyword>
<gene>
    <name evidence="1" type="ORF">OXH55_17445</name>
</gene>
<name>A0ABT4CTL7_9CLOT</name>